<sequence>MSEATPQPPRQLGDWVESLLVQVETRLEERNKQVEVRMNDMADRIDALESSIQELVHGAEMGMPANPMPEK</sequence>
<dbReference type="AlphaFoldDB" id="A0A2N1J7F1"/>
<protein>
    <submittedName>
        <fullName evidence="3">Uncharacterized protein</fullName>
    </submittedName>
</protein>
<evidence type="ECO:0000256" key="2">
    <source>
        <dbReference type="SAM" id="Coils"/>
    </source>
</evidence>
<proteinExistence type="inferred from homology"/>
<dbReference type="Gene3D" id="1.20.5.430">
    <property type="match status" value="1"/>
</dbReference>
<dbReference type="Proteomes" id="UP000232875">
    <property type="component" value="Unassembled WGS sequence"/>
</dbReference>
<dbReference type="GO" id="GO:0003714">
    <property type="term" value="F:transcription corepressor activity"/>
    <property type="evidence" value="ECO:0007669"/>
    <property type="project" value="InterPro"/>
</dbReference>
<dbReference type="STRING" id="2020962.A0A2N1J7F1"/>
<dbReference type="Pfam" id="PF06825">
    <property type="entry name" value="HSBP1"/>
    <property type="match status" value="1"/>
</dbReference>
<keyword evidence="2" id="KW-0175">Coiled coil</keyword>
<evidence type="ECO:0000313" key="4">
    <source>
        <dbReference type="Proteomes" id="UP000232875"/>
    </source>
</evidence>
<feature type="coiled-coil region" evidence="2">
    <location>
        <begin position="24"/>
        <end position="51"/>
    </location>
</feature>
<keyword evidence="4" id="KW-1185">Reference proteome</keyword>
<evidence type="ECO:0000313" key="3">
    <source>
        <dbReference type="EMBL" id="PKI82470.1"/>
    </source>
</evidence>
<dbReference type="EMBL" id="KZ454995">
    <property type="protein sequence ID" value="PKI82470.1"/>
    <property type="molecule type" value="Genomic_DNA"/>
</dbReference>
<organism evidence="3 4">
    <name type="scientific">Malassezia vespertilionis</name>
    <dbReference type="NCBI Taxonomy" id="2020962"/>
    <lineage>
        <taxon>Eukaryota</taxon>
        <taxon>Fungi</taxon>
        <taxon>Dikarya</taxon>
        <taxon>Basidiomycota</taxon>
        <taxon>Ustilaginomycotina</taxon>
        <taxon>Malasseziomycetes</taxon>
        <taxon>Malasseziales</taxon>
        <taxon>Malasseziaceae</taxon>
        <taxon>Malassezia</taxon>
    </lineage>
</organism>
<comment type="similarity">
    <text evidence="1">Belongs to the HSBP1 family.</text>
</comment>
<gene>
    <name evidence="3" type="ORF">MVES_003674</name>
</gene>
<dbReference type="OrthoDB" id="4159489at2759"/>
<name>A0A2N1J7F1_9BASI</name>
<reference evidence="3 4" key="1">
    <citation type="submission" date="2017-10" db="EMBL/GenBank/DDBJ databases">
        <title>A novel species of cold-tolerant Malassezia isolated from bats.</title>
        <authorList>
            <person name="Lorch J.M."/>
            <person name="Palmer J.M."/>
            <person name="Vanderwolf K.J."/>
            <person name="Schmidt K.Z."/>
            <person name="Verant M.L."/>
            <person name="Weller T.J."/>
            <person name="Blehert D.S."/>
        </authorList>
    </citation>
    <scope>NUCLEOTIDE SEQUENCE [LARGE SCALE GENOMIC DNA]</scope>
    <source>
        <strain evidence="3 4">NWHC:44797-103</strain>
    </source>
</reference>
<evidence type="ECO:0000256" key="1">
    <source>
        <dbReference type="ARBA" id="ARBA00006349"/>
    </source>
</evidence>
<dbReference type="InterPro" id="IPR009643">
    <property type="entry name" value="HS1-bd"/>
</dbReference>
<accession>A0A2N1J7F1</accession>